<name>A0ABW5YAL2_9SPHI</name>
<evidence type="ECO:0000256" key="1">
    <source>
        <dbReference type="SAM" id="Phobius"/>
    </source>
</evidence>
<keyword evidence="1" id="KW-1133">Transmembrane helix</keyword>
<keyword evidence="1" id="KW-0472">Membrane</keyword>
<evidence type="ECO:0000313" key="4">
    <source>
        <dbReference type="EMBL" id="MFD2872328.1"/>
    </source>
</evidence>
<dbReference type="PANTHER" id="PTHR30273">
    <property type="entry name" value="PERIPLASMIC SIGNAL SENSOR AND SIGMA FACTOR ACTIVATOR FECR-RELATED"/>
    <property type="match status" value="1"/>
</dbReference>
<evidence type="ECO:0000259" key="3">
    <source>
        <dbReference type="Pfam" id="PF16344"/>
    </source>
</evidence>
<dbReference type="Proteomes" id="UP001597557">
    <property type="component" value="Unassembled WGS sequence"/>
</dbReference>
<accession>A0ABW5YAL2</accession>
<feature type="domain" description="FecR protein" evidence="2">
    <location>
        <begin position="183"/>
        <end position="279"/>
    </location>
</feature>
<gene>
    <name evidence="4" type="ORF">ACFS5N_07620</name>
</gene>
<comment type="caution">
    <text evidence="4">The sequence shown here is derived from an EMBL/GenBank/DDBJ whole genome shotgun (WGS) entry which is preliminary data.</text>
</comment>
<feature type="transmembrane region" description="Helical" evidence="1">
    <location>
        <begin position="85"/>
        <end position="105"/>
    </location>
</feature>
<dbReference type="PANTHER" id="PTHR30273:SF2">
    <property type="entry name" value="PROTEIN FECR"/>
    <property type="match status" value="1"/>
</dbReference>
<keyword evidence="5" id="KW-1185">Reference proteome</keyword>
<protein>
    <submittedName>
        <fullName evidence="4">FecR family protein</fullName>
    </submittedName>
</protein>
<organism evidence="4 5">
    <name type="scientific">Mucilaginibacter ximonensis</name>
    <dbReference type="NCBI Taxonomy" id="538021"/>
    <lineage>
        <taxon>Bacteria</taxon>
        <taxon>Pseudomonadati</taxon>
        <taxon>Bacteroidota</taxon>
        <taxon>Sphingobacteriia</taxon>
        <taxon>Sphingobacteriales</taxon>
        <taxon>Sphingobacteriaceae</taxon>
        <taxon>Mucilaginibacter</taxon>
    </lineage>
</organism>
<dbReference type="Pfam" id="PF04773">
    <property type="entry name" value="FecR"/>
    <property type="match status" value="1"/>
</dbReference>
<dbReference type="EMBL" id="JBHUPD010000001">
    <property type="protein sequence ID" value="MFD2872328.1"/>
    <property type="molecule type" value="Genomic_DNA"/>
</dbReference>
<dbReference type="InterPro" id="IPR006860">
    <property type="entry name" value="FecR"/>
</dbReference>
<reference evidence="5" key="1">
    <citation type="journal article" date="2019" name="Int. J. Syst. Evol. Microbiol.">
        <title>The Global Catalogue of Microorganisms (GCM) 10K type strain sequencing project: providing services to taxonomists for standard genome sequencing and annotation.</title>
        <authorList>
            <consortium name="The Broad Institute Genomics Platform"/>
            <consortium name="The Broad Institute Genome Sequencing Center for Infectious Disease"/>
            <person name="Wu L."/>
            <person name="Ma J."/>
        </authorList>
    </citation>
    <scope>NUCLEOTIDE SEQUENCE [LARGE SCALE GENOMIC DNA]</scope>
    <source>
        <strain evidence="5">KCTC 22437</strain>
    </source>
</reference>
<dbReference type="InterPro" id="IPR012373">
    <property type="entry name" value="Ferrdict_sens_TM"/>
</dbReference>
<dbReference type="RefSeq" id="WP_377183856.1">
    <property type="nucleotide sequence ID" value="NZ_JBHUPD010000001.1"/>
</dbReference>
<dbReference type="Gene3D" id="3.55.50.30">
    <property type="match status" value="1"/>
</dbReference>
<dbReference type="Gene3D" id="2.60.120.1440">
    <property type="match status" value="1"/>
</dbReference>
<keyword evidence="1" id="KW-0812">Transmembrane</keyword>
<dbReference type="InterPro" id="IPR032508">
    <property type="entry name" value="FecR_C"/>
</dbReference>
<dbReference type="Pfam" id="PF16344">
    <property type="entry name" value="FecR_C"/>
    <property type="match status" value="1"/>
</dbReference>
<sequence>MDDQSEYIKILFSKYASGKASAEEVEEFLELLSQGTFDQEISSSMQDIISKTTPDASLDHRRWARVLADIKEQGLLPSRNTKLRWNLGIAASIAIVIGSFILLFYKKPLPQQSNLSSTIVDRSPGQNSATLTLGNGKKIKLIAAANGKLAVEPGAVITKSAEGEIIYDSTAQASTPAPNQYNTLSTANGETYHLKLPDGSEVWLNAASSLSYKASLIEDGKRMVRLTGEAYFQVAKDKKHPFIVASEKQEIKVLGTHFNVNTYKDEPAVRTTLLEGSVQITSVNGNTIKMKPGQEVSMVGATFSTANVDPEDAVAWTKDQLQFDNKTVPEIMRQIARWYDVQVIFNSDIPEGTWTGAISRQRRLSQVLRMMQKSNEVKFKFDGKKLYVSK</sequence>
<evidence type="ECO:0000259" key="2">
    <source>
        <dbReference type="Pfam" id="PF04773"/>
    </source>
</evidence>
<feature type="domain" description="Protein FecR C-terminal" evidence="3">
    <location>
        <begin position="321"/>
        <end position="388"/>
    </location>
</feature>
<proteinExistence type="predicted"/>
<evidence type="ECO:0000313" key="5">
    <source>
        <dbReference type="Proteomes" id="UP001597557"/>
    </source>
</evidence>